<evidence type="ECO:0000259" key="8">
    <source>
        <dbReference type="SMART" id="SM00911"/>
    </source>
</evidence>
<keyword evidence="3" id="KW-0597">Phosphoprotein</keyword>
<keyword evidence="7" id="KW-0067">ATP-binding</keyword>
<keyword evidence="10" id="KW-1185">Reference proteome</keyword>
<dbReference type="GO" id="GO:0004673">
    <property type="term" value="F:protein histidine kinase activity"/>
    <property type="evidence" value="ECO:0007669"/>
    <property type="project" value="UniProtKB-EC"/>
</dbReference>
<dbReference type="InterPro" id="IPR013656">
    <property type="entry name" value="PAS_4"/>
</dbReference>
<protein>
    <recommendedName>
        <fullName evidence="2">histidine kinase</fullName>
        <ecNumber evidence="2">2.7.13.3</ecNumber>
    </recommendedName>
</protein>
<evidence type="ECO:0000256" key="1">
    <source>
        <dbReference type="ARBA" id="ARBA00000085"/>
    </source>
</evidence>
<dbReference type="PANTHER" id="PTHR41523">
    <property type="entry name" value="TWO-COMPONENT SYSTEM SENSOR PROTEIN"/>
    <property type="match status" value="1"/>
</dbReference>
<gene>
    <name evidence="9" type="ORF">GCM10016234_31980</name>
</gene>
<dbReference type="Pfam" id="PF08448">
    <property type="entry name" value="PAS_4"/>
    <property type="match status" value="2"/>
</dbReference>
<keyword evidence="5" id="KW-0547">Nucleotide-binding</keyword>
<dbReference type="InterPro" id="IPR035965">
    <property type="entry name" value="PAS-like_dom_sf"/>
</dbReference>
<evidence type="ECO:0000256" key="6">
    <source>
        <dbReference type="ARBA" id="ARBA00022777"/>
    </source>
</evidence>
<evidence type="ECO:0000256" key="4">
    <source>
        <dbReference type="ARBA" id="ARBA00022679"/>
    </source>
</evidence>
<dbReference type="InterPro" id="IPR036890">
    <property type="entry name" value="HATPase_C_sf"/>
</dbReference>
<feature type="domain" description="Signal transduction histidine kinase HWE region" evidence="8">
    <location>
        <begin position="303"/>
        <end position="385"/>
    </location>
</feature>
<evidence type="ECO:0000256" key="3">
    <source>
        <dbReference type="ARBA" id="ARBA00022553"/>
    </source>
</evidence>
<evidence type="ECO:0000313" key="9">
    <source>
        <dbReference type="EMBL" id="GHD19841.1"/>
    </source>
</evidence>
<dbReference type="PANTHER" id="PTHR41523:SF8">
    <property type="entry name" value="ETHYLENE RESPONSE SENSOR PROTEIN"/>
    <property type="match status" value="1"/>
</dbReference>
<dbReference type="Gene3D" id="3.30.450.20">
    <property type="entry name" value="PAS domain"/>
    <property type="match status" value="2"/>
</dbReference>
<evidence type="ECO:0000256" key="2">
    <source>
        <dbReference type="ARBA" id="ARBA00012438"/>
    </source>
</evidence>
<organism evidence="9 10">
    <name type="scientific">Tianweitania populi</name>
    <dbReference type="NCBI Taxonomy" id="1607949"/>
    <lineage>
        <taxon>Bacteria</taxon>
        <taxon>Pseudomonadati</taxon>
        <taxon>Pseudomonadota</taxon>
        <taxon>Alphaproteobacteria</taxon>
        <taxon>Hyphomicrobiales</taxon>
        <taxon>Phyllobacteriaceae</taxon>
        <taxon>Tianweitania</taxon>
    </lineage>
</organism>
<proteinExistence type="predicted"/>
<reference evidence="9" key="2">
    <citation type="submission" date="2020-09" db="EMBL/GenBank/DDBJ databases">
        <authorList>
            <person name="Sun Q."/>
            <person name="Kim S."/>
        </authorList>
    </citation>
    <scope>NUCLEOTIDE SEQUENCE</scope>
    <source>
        <strain evidence="9">KCTC 42249</strain>
    </source>
</reference>
<dbReference type="SMART" id="SM00911">
    <property type="entry name" value="HWE_HK"/>
    <property type="match status" value="1"/>
</dbReference>
<name>A0A8J3DYN7_9HYPH</name>
<dbReference type="InterPro" id="IPR011102">
    <property type="entry name" value="Sig_transdc_His_kinase_HWE"/>
</dbReference>
<dbReference type="Gene3D" id="3.30.565.10">
    <property type="entry name" value="Histidine kinase-like ATPase, C-terminal domain"/>
    <property type="match status" value="1"/>
</dbReference>
<evidence type="ECO:0000256" key="7">
    <source>
        <dbReference type="ARBA" id="ARBA00022840"/>
    </source>
</evidence>
<dbReference type="AlphaFoldDB" id="A0A8J3DYN7"/>
<comment type="caution">
    <text evidence="9">The sequence shown here is derived from an EMBL/GenBank/DDBJ whole genome shotgun (WGS) entry which is preliminary data.</text>
</comment>
<accession>A0A8J3DYN7</accession>
<dbReference type="EMBL" id="BMZQ01000002">
    <property type="protein sequence ID" value="GHD19841.1"/>
    <property type="molecule type" value="Genomic_DNA"/>
</dbReference>
<dbReference type="GO" id="GO:0005524">
    <property type="term" value="F:ATP binding"/>
    <property type="evidence" value="ECO:0007669"/>
    <property type="project" value="UniProtKB-KW"/>
</dbReference>
<comment type="catalytic activity">
    <reaction evidence="1">
        <text>ATP + protein L-histidine = ADP + protein N-phospho-L-histidine.</text>
        <dbReference type="EC" id="2.7.13.3"/>
    </reaction>
</comment>
<dbReference type="Proteomes" id="UP000630142">
    <property type="component" value="Unassembled WGS sequence"/>
</dbReference>
<dbReference type="RefSeq" id="WP_189505614.1">
    <property type="nucleotide sequence ID" value="NZ_BMZQ01000002.1"/>
</dbReference>
<keyword evidence="6" id="KW-0418">Kinase</keyword>
<sequence>MTTTDWVDDPILQNGGECGALMRGFDWARSPLGVPSTWSPQLRTTVGLALGSVQPMLIVWGPEQITLYNDGYAPMCGNRHPAALGQPFRDLWFDIWDDIEPILARAYQGIGTQMDDIQLTMHRHGYPEETHFAFSYTPVRGDDGAVLGMFCACAETTRMVMARRQHHRESDLLRQVFEQAPGSVAVLRSPEHVFEMANASYEHLVGRKELVGRSVREALPEIAEQGFIDLLDAVYRTGEAYVGTNMPITLNRLSDGKFEERVVDFVYQALRDEAGNVDGIFVQALDVTDRVQSERQQEVLNQELAHRMKNQLAMVQAIVSQTMRSAEDLAGARKSISDRIQVLGRAHDMIQVGVGGRTGVREIADAVVNLHSDLRNKQFTIEGPKIVLGAKQALSLSLILHELATNAFKHGALSVEGGQIDLSWNAEMRDGIEHFVLDWSESNGPQVVKPTTTGSGSRLIKAGLAGAIRCSSESVYAPDGFRFRLSADLSSLRD</sequence>
<dbReference type="SUPFAM" id="SSF55785">
    <property type="entry name" value="PYP-like sensor domain (PAS domain)"/>
    <property type="match status" value="2"/>
</dbReference>
<reference evidence="9" key="1">
    <citation type="journal article" date="2014" name="Int. J. Syst. Evol. Microbiol.">
        <title>Complete genome sequence of Corynebacterium casei LMG S-19264T (=DSM 44701T), isolated from a smear-ripened cheese.</title>
        <authorList>
            <consortium name="US DOE Joint Genome Institute (JGI-PGF)"/>
            <person name="Walter F."/>
            <person name="Albersmeier A."/>
            <person name="Kalinowski J."/>
            <person name="Ruckert C."/>
        </authorList>
    </citation>
    <scope>NUCLEOTIDE SEQUENCE</scope>
    <source>
        <strain evidence="9">KCTC 42249</strain>
    </source>
</reference>
<evidence type="ECO:0000313" key="10">
    <source>
        <dbReference type="Proteomes" id="UP000630142"/>
    </source>
</evidence>
<keyword evidence="4" id="KW-0808">Transferase</keyword>
<evidence type="ECO:0000256" key="5">
    <source>
        <dbReference type="ARBA" id="ARBA00022741"/>
    </source>
</evidence>
<dbReference type="EC" id="2.7.13.3" evidence="2"/>
<dbReference type="Pfam" id="PF07536">
    <property type="entry name" value="HWE_HK"/>
    <property type="match status" value="1"/>
</dbReference>